<gene>
    <name evidence="3" type="ORF">J4557_27895</name>
</gene>
<dbReference type="InterPro" id="IPR014729">
    <property type="entry name" value="Rossmann-like_a/b/a_fold"/>
</dbReference>
<dbReference type="EMBL" id="JAGEOK010000019">
    <property type="protein sequence ID" value="MBO2441351.1"/>
    <property type="molecule type" value="Genomic_DNA"/>
</dbReference>
<name>A0ABS3R5E6_9ACTN</name>
<evidence type="ECO:0000313" key="4">
    <source>
        <dbReference type="Proteomes" id="UP000666915"/>
    </source>
</evidence>
<dbReference type="Gene3D" id="3.40.50.620">
    <property type="entry name" value="HUPs"/>
    <property type="match status" value="2"/>
</dbReference>
<evidence type="ECO:0000313" key="3">
    <source>
        <dbReference type="EMBL" id="MBO2441351.1"/>
    </source>
</evidence>
<dbReference type="PANTHER" id="PTHR46553:SF3">
    <property type="entry name" value="ADENINE NUCLEOTIDE ALPHA HYDROLASES-LIKE SUPERFAMILY PROTEIN"/>
    <property type="match status" value="1"/>
</dbReference>
<protein>
    <submittedName>
        <fullName evidence="3">Universal stress protein</fullName>
    </submittedName>
</protein>
<dbReference type="SUPFAM" id="SSF52402">
    <property type="entry name" value="Adenine nucleotide alpha hydrolases-like"/>
    <property type="match status" value="2"/>
</dbReference>
<reference evidence="3 4" key="1">
    <citation type="submission" date="2021-03" db="EMBL/GenBank/DDBJ databases">
        <authorList>
            <person name="Kanchanasin P."/>
            <person name="Saeng-In P."/>
            <person name="Phongsopitanun W."/>
            <person name="Yuki M."/>
            <person name="Kudo T."/>
            <person name="Ohkuma M."/>
            <person name="Tanasupawat S."/>
        </authorList>
    </citation>
    <scope>NUCLEOTIDE SEQUENCE [LARGE SCALE GENOMIC DNA]</scope>
    <source>
        <strain evidence="3 4">L46</strain>
    </source>
</reference>
<accession>A0ABS3R5E6</accession>
<dbReference type="InterPro" id="IPR006016">
    <property type="entry name" value="UspA"/>
</dbReference>
<organism evidence="3 4">
    <name type="scientific">Actinomadura nitritigenes</name>
    <dbReference type="NCBI Taxonomy" id="134602"/>
    <lineage>
        <taxon>Bacteria</taxon>
        <taxon>Bacillati</taxon>
        <taxon>Actinomycetota</taxon>
        <taxon>Actinomycetes</taxon>
        <taxon>Streptosporangiales</taxon>
        <taxon>Thermomonosporaceae</taxon>
        <taxon>Actinomadura</taxon>
    </lineage>
</organism>
<comment type="similarity">
    <text evidence="1">Belongs to the universal stress protein A family.</text>
</comment>
<keyword evidence="4" id="KW-1185">Reference proteome</keyword>
<sequence>MNGIVVGVDGSKQSLRAVDWAADEAVRRNAPLRILYVVTPWLFDVPVDPRAGAMRAWLLYGGEDIVGYAVDRAGERAPGLDVTGEQIGGQAAELLVDRAQDALMLVVGSRGRGGVGGLVLGSVAFQVASHARCPAVVVRDAPSEEYGEVALGVDGSPASTEAVGFAFGEASVRRARLHAVLAWPHPISTGPGDMQPLVYDPEVVTKGEERVLSECLSGWRAKFPDVEVVPEVVHGRAAPALVRASEQADLLVVGSRGRGGFTGLLLGSVGHAMLHRSRCPVAVVAPA</sequence>
<comment type="caution">
    <text evidence="3">The sequence shown here is derived from an EMBL/GenBank/DDBJ whole genome shotgun (WGS) entry which is preliminary data.</text>
</comment>
<dbReference type="Pfam" id="PF00582">
    <property type="entry name" value="Usp"/>
    <property type="match status" value="2"/>
</dbReference>
<dbReference type="InterPro" id="IPR006015">
    <property type="entry name" value="Universal_stress_UspA"/>
</dbReference>
<dbReference type="PRINTS" id="PR01438">
    <property type="entry name" value="UNVRSLSTRESS"/>
</dbReference>
<evidence type="ECO:0000259" key="2">
    <source>
        <dbReference type="Pfam" id="PF00582"/>
    </source>
</evidence>
<dbReference type="PANTHER" id="PTHR46553">
    <property type="entry name" value="ADENINE NUCLEOTIDE ALPHA HYDROLASES-LIKE SUPERFAMILY PROTEIN"/>
    <property type="match status" value="1"/>
</dbReference>
<feature type="domain" description="UspA" evidence="2">
    <location>
        <begin position="4"/>
        <end position="139"/>
    </location>
</feature>
<feature type="domain" description="UspA" evidence="2">
    <location>
        <begin position="146"/>
        <end position="284"/>
    </location>
</feature>
<proteinExistence type="inferred from homology"/>
<evidence type="ECO:0000256" key="1">
    <source>
        <dbReference type="ARBA" id="ARBA00008791"/>
    </source>
</evidence>
<dbReference type="Proteomes" id="UP000666915">
    <property type="component" value="Unassembled WGS sequence"/>
</dbReference>
<dbReference type="RefSeq" id="WP_208269719.1">
    <property type="nucleotide sequence ID" value="NZ_BAAAGM010000070.1"/>
</dbReference>